<dbReference type="GO" id="GO:0020037">
    <property type="term" value="F:heme binding"/>
    <property type="evidence" value="ECO:0007669"/>
    <property type="project" value="InterPro"/>
</dbReference>
<evidence type="ECO:0000256" key="4">
    <source>
        <dbReference type="ARBA" id="ARBA00022723"/>
    </source>
</evidence>
<dbReference type="Gene3D" id="1.10.630.10">
    <property type="entry name" value="Cytochrome P450"/>
    <property type="match status" value="1"/>
</dbReference>
<dbReference type="InterPro" id="IPR001128">
    <property type="entry name" value="Cyt_P450"/>
</dbReference>
<dbReference type="PANTHER" id="PTHR46696:SF4">
    <property type="entry name" value="BIOTIN BIOSYNTHESIS CYTOCHROME P450"/>
    <property type="match status" value="1"/>
</dbReference>
<dbReference type="PANTHER" id="PTHR46696">
    <property type="entry name" value="P450, PUTATIVE (EUROFUNG)-RELATED"/>
    <property type="match status" value="1"/>
</dbReference>
<dbReference type="EMBL" id="FNSV01000005">
    <property type="protein sequence ID" value="SEB64766.1"/>
    <property type="molecule type" value="Genomic_DNA"/>
</dbReference>
<dbReference type="GO" id="GO:0005506">
    <property type="term" value="F:iron ion binding"/>
    <property type="evidence" value="ECO:0007669"/>
    <property type="project" value="InterPro"/>
</dbReference>
<dbReference type="Proteomes" id="UP000183561">
    <property type="component" value="Unassembled WGS sequence"/>
</dbReference>
<name>A0A1H4L2S0_9NOCA</name>
<dbReference type="PRINTS" id="PR00359">
    <property type="entry name" value="BP450"/>
</dbReference>
<keyword evidence="5" id="KW-0560">Oxidoreductase</keyword>
<dbReference type="GO" id="GO:0008395">
    <property type="term" value="F:steroid hydroxylase activity"/>
    <property type="evidence" value="ECO:0007669"/>
    <property type="project" value="TreeGrafter"/>
</dbReference>
<keyword evidence="9" id="KW-1185">Reference proteome</keyword>
<dbReference type="InterPro" id="IPR002397">
    <property type="entry name" value="Cyt_P450_B"/>
</dbReference>
<evidence type="ECO:0000256" key="7">
    <source>
        <dbReference type="ARBA" id="ARBA00023033"/>
    </source>
</evidence>
<keyword evidence="7" id="KW-0503">Monooxygenase</keyword>
<evidence type="ECO:0000313" key="9">
    <source>
        <dbReference type="Proteomes" id="UP000183561"/>
    </source>
</evidence>
<reference evidence="9" key="1">
    <citation type="submission" date="2016-10" db="EMBL/GenBank/DDBJ databases">
        <authorList>
            <person name="Varghese N."/>
            <person name="Submissions S."/>
        </authorList>
    </citation>
    <scope>NUCLEOTIDE SEQUENCE [LARGE SCALE GENOMIC DNA]</scope>
    <source>
        <strain evidence="9">DSM 44498</strain>
    </source>
</reference>
<dbReference type="InterPro" id="IPR036396">
    <property type="entry name" value="Cyt_P450_sf"/>
</dbReference>
<dbReference type="Pfam" id="PF00067">
    <property type="entry name" value="p450"/>
    <property type="match status" value="2"/>
</dbReference>
<dbReference type="FunFam" id="1.10.630.10:FF:000018">
    <property type="entry name" value="Cytochrome P450 monooxygenase"/>
    <property type="match status" value="1"/>
</dbReference>
<comment type="similarity">
    <text evidence="2">Belongs to the cytochrome P450 family.</text>
</comment>
<accession>A0A1H4L2S0</accession>
<evidence type="ECO:0000256" key="1">
    <source>
        <dbReference type="ARBA" id="ARBA00001971"/>
    </source>
</evidence>
<evidence type="ECO:0000313" key="8">
    <source>
        <dbReference type="EMBL" id="SEB64766.1"/>
    </source>
</evidence>
<proteinExistence type="inferred from homology"/>
<dbReference type="AlphaFoldDB" id="A0A1H4L2S0"/>
<evidence type="ECO:0000256" key="3">
    <source>
        <dbReference type="ARBA" id="ARBA00022617"/>
    </source>
</evidence>
<evidence type="ECO:0000256" key="2">
    <source>
        <dbReference type="ARBA" id="ARBA00010617"/>
    </source>
</evidence>
<dbReference type="GO" id="GO:0036199">
    <property type="term" value="F:cholest-4-en-3-one 26-monooxygenase activity"/>
    <property type="evidence" value="ECO:0007669"/>
    <property type="project" value="TreeGrafter"/>
</dbReference>
<protein>
    <submittedName>
        <fullName evidence="8">Cytochrome P450</fullName>
    </submittedName>
</protein>
<dbReference type="RefSeq" id="WP_072946445.1">
    <property type="nucleotide sequence ID" value="NZ_FNSV01000005.1"/>
</dbReference>
<comment type="cofactor">
    <cofactor evidence="1">
        <name>heme</name>
        <dbReference type="ChEBI" id="CHEBI:30413"/>
    </cofactor>
</comment>
<gene>
    <name evidence="8" type="ORF">SAMN04490239_1044</name>
</gene>
<dbReference type="SUPFAM" id="SSF48264">
    <property type="entry name" value="Cytochrome P450"/>
    <property type="match status" value="1"/>
</dbReference>
<evidence type="ECO:0000256" key="6">
    <source>
        <dbReference type="ARBA" id="ARBA00023004"/>
    </source>
</evidence>
<keyword evidence="4" id="KW-0479">Metal-binding</keyword>
<dbReference type="GO" id="GO:0006707">
    <property type="term" value="P:cholesterol catabolic process"/>
    <property type="evidence" value="ECO:0007669"/>
    <property type="project" value="TreeGrafter"/>
</dbReference>
<organism evidence="8 9">
    <name type="scientific">Rhodococcus koreensis</name>
    <dbReference type="NCBI Taxonomy" id="99653"/>
    <lineage>
        <taxon>Bacteria</taxon>
        <taxon>Bacillati</taxon>
        <taxon>Actinomycetota</taxon>
        <taxon>Actinomycetes</taxon>
        <taxon>Mycobacteriales</taxon>
        <taxon>Nocardiaceae</taxon>
        <taxon>Rhodococcus</taxon>
    </lineage>
</organism>
<keyword evidence="3" id="KW-0349">Heme</keyword>
<dbReference type="CDD" id="cd11033">
    <property type="entry name" value="CYP142-like"/>
    <property type="match status" value="1"/>
</dbReference>
<sequence>MIDDVITTPVRSYSDIDISSWDFWSKPFAARDETFSSLRRAGEVSWHEPMDSGYPHGETGFWAPTRAEDVAFVSKHPEIFSSAVTGNVMVEPVPPTVGEERMSLFIVMDPPRHTTYRRIISAAFTPRHIARLRDKIEADAKEIVSDMVGSGDVDFVQRCSAQLPMRTVSDLIGIAQSDRGAVTAAAEAMFLASDPAEVAGVTDLRKYIEEQVDILHAAAIEVARDRRKHPKDDLITMIVEAEVDGHRMTDREIGAFMVLLSTAGNDTTKQTTSHTVHALARHPEQRQWLAGDFDGRITAAIEEFVRWATPVMHFSRIAVEDTEIRGTTIKAGEKVGLFYCSGNRDESVFERPMEFDLARTPNRHVAFGGGGIHYCLGNQIAKMQLRAMFNELLTQAPHIEVGEPQYLSSRFLHAIKKLPVHV</sequence>
<keyword evidence="6" id="KW-0408">Iron</keyword>
<evidence type="ECO:0000256" key="5">
    <source>
        <dbReference type="ARBA" id="ARBA00023002"/>
    </source>
</evidence>
<dbReference type="OrthoDB" id="5241086at2"/>